<dbReference type="PANTHER" id="PTHR10997:SF8">
    <property type="entry name" value="EXPORTIN-2"/>
    <property type="match status" value="1"/>
</dbReference>
<dbReference type="SUPFAM" id="SSF50939">
    <property type="entry name" value="Sialidases"/>
    <property type="match status" value="1"/>
</dbReference>
<dbReference type="SMART" id="SM00913">
    <property type="entry name" value="IBN_N"/>
    <property type="match status" value="1"/>
</dbReference>
<dbReference type="InterPro" id="IPR011040">
    <property type="entry name" value="Sialidase"/>
</dbReference>
<dbReference type="SUPFAM" id="SSF48371">
    <property type="entry name" value="ARM repeat"/>
    <property type="match status" value="1"/>
</dbReference>
<evidence type="ECO:0000313" key="10">
    <source>
        <dbReference type="Proteomes" id="UP000593566"/>
    </source>
</evidence>
<dbReference type="PROSITE" id="PS50166">
    <property type="entry name" value="IMPORTIN_B_NT"/>
    <property type="match status" value="1"/>
</dbReference>
<dbReference type="GO" id="GO:0006606">
    <property type="term" value="P:protein import into nucleus"/>
    <property type="evidence" value="ECO:0007669"/>
    <property type="project" value="TreeGrafter"/>
</dbReference>
<dbReference type="InterPro" id="IPR036278">
    <property type="entry name" value="Sialidase_sf"/>
</dbReference>
<evidence type="ECO:0000256" key="7">
    <source>
        <dbReference type="ARBA" id="ARBA00023242"/>
    </source>
</evidence>
<dbReference type="Gene3D" id="2.120.10.10">
    <property type="match status" value="1"/>
</dbReference>
<comment type="subcellular location">
    <subcellularLocation>
        <location evidence="2">Cytoplasm</location>
    </subcellularLocation>
    <subcellularLocation>
        <location evidence="1">Nucleus</location>
    </subcellularLocation>
</comment>
<feature type="domain" description="Importin N-terminal" evidence="8">
    <location>
        <begin position="24"/>
        <end position="97"/>
    </location>
</feature>
<dbReference type="EMBL" id="JACCJB010000010">
    <property type="protein sequence ID" value="KAF6223418.1"/>
    <property type="molecule type" value="Genomic_DNA"/>
</dbReference>
<reference evidence="9 10" key="1">
    <citation type="journal article" date="2020" name="Genomics">
        <title>Complete, high-quality genomes from long-read metagenomic sequencing of two wolf lichen thalli reveals enigmatic genome architecture.</title>
        <authorList>
            <person name="McKenzie S.K."/>
            <person name="Walston R.F."/>
            <person name="Allen J.L."/>
        </authorList>
    </citation>
    <scope>NUCLEOTIDE SEQUENCE [LARGE SCALE GENOMIC DNA]</scope>
    <source>
        <strain evidence="9">WasteWater1</strain>
    </source>
</reference>
<dbReference type="GO" id="GO:0005049">
    <property type="term" value="F:nuclear export signal receptor activity"/>
    <property type="evidence" value="ECO:0007669"/>
    <property type="project" value="TreeGrafter"/>
</dbReference>
<evidence type="ECO:0000256" key="3">
    <source>
        <dbReference type="ARBA" id="ARBA00008669"/>
    </source>
</evidence>
<sequence length="1307" mass="144311">MAVDLPGLAQILEASLDPTQNKQAELAILHEEKKLNFSLSLLQIVATQTYGPTARLAGALYFKNYIKRSWTDEDGNHKLPQNEVTAIKRELIGLMISVPPNIQYQLGDAIGVIADSDFWERWDSLVDDLVSRLTPNNTATNNGVLQVAHSIFKRWRPLYRSDPLFTEINHVLGKFGNPFLSLVQSTDALIDQNQSNKAMLLQLFATLNLIVKLFYDLSVQDLPPVFEDSLPAVTSLLHKYLTYENNLLQTDDDGEAGPLEHVKSGIFEVLELWIKKYEDAVGVHVGQFISSSWNLLTTVGRQTKNDILVSKALQFLTAVTSSTEHAQAFNDDSTLSQVVERVILPNLTLRDSDMELFEDEPIEFIRRDLEGSDSDTRRRAATDFLRQLMAKFEGMVSTVVLRYIDHYLSDYAQNPASNWKSKDTAVYLYSSIAARGTITASQGVTSVNSFANVIEFFQNNIAGDLVSDTGVEPILQVDAIKYLYMFRSQITAAQWQDAFPLVVKHLGSSDYVVYTYAAIALERTMALTNASKQPIVSRVSVEALSAQLLRHLFGLIEKDPEPAKLQENEFLMRCVMRVLIVIREAVVPIVDEILTHFVKITQVSSQNPSNPRFCYYLFEALGAFIRFSAPSQPDKLENGLYVSFIAVIQDDVQEFIPYIFQLFAALLEANPSGSLSDYYKNLIPPLLTPALWAPKGNVPALVRLLTSIISRGSSVIAQDNQIETVLGIFQSLASTKINETYGFELLESTIANFPPSTLEQYYPSILNVLLNRLQNTKTEPFASRFVRLYHFISAKDDKGLGADFFISKLDQVQDGLFAPLYLNIILPDTQKLLRPLDRKTAVISFTKTLTDSVAFAEKYKKGWAYTCEALLKLLENPPIPAATEETIVEQDPDDMSFGVGFTQLTTIKRPIRDQWPKVTDVKRWVSEYVRAADARQNGTIASFAHERLSAEQALRIIRIYILAAVVERSGVLPILAGSPVIFGQGTYPRANDLSGPSLPAGSIIGAYTAFNDGDNVLKIVMSTDNGTSWQSIGEVTRGSSTANDIDNPYVLQLPSGRVLCTFRNHSKDPNTGVYLFFRITVAYSDDLGKTWTFLSTPSSDPGPVNGNWEPFLRNAQDGSLQLYYSRENSAADQDTLEKFSTDGGQTWTEAQTISGAGITSRDGMTGVTTVSGTDLRAVFESEVEGTFSVQSITSSDDGKTWGNRSTIYTPDSPNTSAGAPQIVNTGGTLCVSFMTNEDSTLAAPSDGYTTNTAAKLITSGDGGLTWGNKITVGQVLSVWPGLYALEGASFLMLFDNGGAKAQTIALN</sequence>
<dbReference type="Pfam" id="PF03378">
    <property type="entry name" value="CAS_CSE1"/>
    <property type="match status" value="1"/>
</dbReference>
<dbReference type="PANTHER" id="PTHR10997">
    <property type="entry name" value="IMPORTIN-7, 8, 11"/>
    <property type="match status" value="1"/>
</dbReference>
<dbReference type="Pfam" id="PF08506">
    <property type="entry name" value="Cse1"/>
    <property type="match status" value="1"/>
</dbReference>
<dbReference type="InterPro" id="IPR016024">
    <property type="entry name" value="ARM-type_fold"/>
</dbReference>
<evidence type="ECO:0000256" key="4">
    <source>
        <dbReference type="ARBA" id="ARBA00022448"/>
    </source>
</evidence>
<dbReference type="GO" id="GO:0006611">
    <property type="term" value="P:protein export from nucleus"/>
    <property type="evidence" value="ECO:0007669"/>
    <property type="project" value="TreeGrafter"/>
</dbReference>
<keyword evidence="6" id="KW-0653">Protein transport</keyword>
<evidence type="ECO:0000256" key="2">
    <source>
        <dbReference type="ARBA" id="ARBA00004496"/>
    </source>
</evidence>
<gene>
    <name evidence="9" type="ORF">HO133_000260</name>
</gene>
<organism evidence="9 10">
    <name type="scientific">Letharia lupina</name>
    <dbReference type="NCBI Taxonomy" id="560253"/>
    <lineage>
        <taxon>Eukaryota</taxon>
        <taxon>Fungi</taxon>
        <taxon>Dikarya</taxon>
        <taxon>Ascomycota</taxon>
        <taxon>Pezizomycotina</taxon>
        <taxon>Lecanoromycetes</taxon>
        <taxon>OSLEUM clade</taxon>
        <taxon>Lecanoromycetidae</taxon>
        <taxon>Lecanorales</taxon>
        <taxon>Lecanorineae</taxon>
        <taxon>Parmeliaceae</taxon>
        <taxon>Letharia</taxon>
    </lineage>
</organism>
<keyword evidence="7" id="KW-0539">Nucleus</keyword>
<dbReference type="CDD" id="cd15482">
    <property type="entry name" value="Sialidase_non-viral"/>
    <property type="match status" value="1"/>
</dbReference>
<evidence type="ECO:0000256" key="6">
    <source>
        <dbReference type="ARBA" id="ARBA00022927"/>
    </source>
</evidence>
<dbReference type="GeneID" id="59328679"/>
<dbReference type="FunFam" id="1.25.10.10:FF:000057">
    <property type="entry name" value="Exportin-2 isoform 1"/>
    <property type="match status" value="1"/>
</dbReference>
<dbReference type="RefSeq" id="XP_037152635.1">
    <property type="nucleotide sequence ID" value="XM_037291200.1"/>
</dbReference>
<comment type="similarity">
    <text evidence="3">Belongs to the XPO2/CSE1 family.</text>
</comment>
<dbReference type="GO" id="GO:0031267">
    <property type="term" value="F:small GTPase binding"/>
    <property type="evidence" value="ECO:0007669"/>
    <property type="project" value="InterPro"/>
</dbReference>
<keyword evidence="5" id="KW-0963">Cytoplasm</keyword>
<dbReference type="InterPro" id="IPR005043">
    <property type="entry name" value="XPO2_C"/>
</dbReference>
<dbReference type="Proteomes" id="UP000593566">
    <property type="component" value="Unassembled WGS sequence"/>
</dbReference>
<comment type="caution">
    <text evidence="9">The sequence shown here is derived from an EMBL/GenBank/DDBJ whole genome shotgun (WGS) entry which is preliminary data.</text>
</comment>
<protein>
    <recommendedName>
        <fullName evidence="8">Importin N-terminal domain-containing protein</fullName>
    </recommendedName>
</protein>
<dbReference type="Pfam" id="PF13088">
    <property type="entry name" value="BNR_2"/>
    <property type="match status" value="1"/>
</dbReference>
<dbReference type="GO" id="GO:0005829">
    <property type="term" value="C:cytosol"/>
    <property type="evidence" value="ECO:0007669"/>
    <property type="project" value="TreeGrafter"/>
</dbReference>
<dbReference type="Gene3D" id="1.25.10.10">
    <property type="entry name" value="Leucine-rich Repeat Variant"/>
    <property type="match status" value="1"/>
</dbReference>
<evidence type="ECO:0000259" key="8">
    <source>
        <dbReference type="PROSITE" id="PS50166"/>
    </source>
</evidence>
<keyword evidence="4" id="KW-0813">Transport</keyword>
<name>A0A8H6CHB9_9LECA</name>
<proteinExistence type="inferred from homology"/>
<dbReference type="Pfam" id="PF03810">
    <property type="entry name" value="IBN_N"/>
    <property type="match status" value="1"/>
</dbReference>
<dbReference type="GO" id="GO:0005635">
    <property type="term" value="C:nuclear envelope"/>
    <property type="evidence" value="ECO:0007669"/>
    <property type="project" value="TreeGrafter"/>
</dbReference>
<dbReference type="InterPro" id="IPR011989">
    <property type="entry name" value="ARM-like"/>
</dbReference>
<evidence type="ECO:0000313" key="9">
    <source>
        <dbReference type="EMBL" id="KAF6223418.1"/>
    </source>
</evidence>
<accession>A0A8H6CHB9</accession>
<keyword evidence="10" id="KW-1185">Reference proteome</keyword>
<evidence type="ECO:0000256" key="5">
    <source>
        <dbReference type="ARBA" id="ARBA00022490"/>
    </source>
</evidence>
<evidence type="ECO:0000256" key="1">
    <source>
        <dbReference type="ARBA" id="ARBA00004123"/>
    </source>
</evidence>
<dbReference type="InterPro" id="IPR013713">
    <property type="entry name" value="XPO2_central"/>
</dbReference>
<dbReference type="InterPro" id="IPR001494">
    <property type="entry name" value="Importin-beta_N"/>
</dbReference>